<comment type="caution">
    <text evidence="2">The sequence shown here is derived from an EMBL/GenBank/DDBJ whole genome shotgun (WGS) entry which is preliminary data.</text>
</comment>
<organism evidence="2 3">
    <name type="scientific">Lacimonas salitolerans</name>
    <dbReference type="NCBI Taxonomy" id="1323750"/>
    <lineage>
        <taxon>Bacteria</taxon>
        <taxon>Pseudomonadati</taxon>
        <taxon>Pseudomonadota</taxon>
        <taxon>Alphaproteobacteria</taxon>
        <taxon>Rhodobacterales</taxon>
        <taxon>Paracoccaceae</taxon>
        <taxon>Lacimonas</taxon>
    </lineage>
</organism>
<accession>A0ABW4ENG0</accession>
<dbReference type="Proteomes" id="UP001597186">
    <property type="component" value="Unassembled WGS sequence"/>
</dbReference>
<dbReference type="Pfam" id="PF01370">
    <property type="entry name" value="Epimerase"/>
    <property type="match status" value="1"/>
</dbReference>
<evidence type="ECO:0000313" key="2">
    <source>
        <dbReference type="EMBL" id="MFD1511588.1"/>
    </source>
</evidence>
<name>A0ABW4ENG0_9RHOB</name>
<gene>
    <name evidence="2" type="ORF">ACFTOW_19560</name>
</gene>
<dbReference type="Gene3D" id="3.40.50.720">
    <property type="entry name" value="NAD(P)-binding Rossmann-like Domain"/>
    <property type="match status" value="1"/>
</dbReference>
<evidence type="ECO:0000313" key="3">
    <source>
        <dbReference type="Proteomes" id="UP001597186"/>
    </source>
</evidence>
<sequence length="277" mass="28962">MTRLMRPGIILVLGGNGRLGRALRHQWREARNVLWQARAPGADLVWSPGQPWPGPAQVSAIVALWGVVPGAGDLTENAALALAAQDLGAALGADRVLHCSSAAVYVPDPAPRPEDAANPSNPYGTAKLAMEQALHEWCTDHADGPAACALRIGNVAGADSVFASIARGGPVTMDRFADGHGPRRSYLDHATLGRVVQALLACPRADLPEVVNVANAGVIDMADLVRAADRRLIWRDAGHQGHTVALDLSRLRRIVDPGPTDPATLLADAALFAGSAA</sequence>
<dbReference type="SUPFAM" id="SSF51735">
    <property type="entry name" value="NAD(P)-binding Rossmann-fold domains"/>
    <property type="match status" value="1"/>
</dbReference>
<proteinExistence type="predicted"/>
<dbReference type="InterPro" id="IPR001509">
    <property type="entry name" value="Epimerase_deHydtase"/>
</dbReference>
<protein>
    <submittedName>
        <fullName evidence="2">NAD-dependent epimerase/dehydratase family protein</fullName>
    </submittedName>
</protein>
<dbReference type="InterPro" id="IPR036291">
    <property type="entry name" value="NAD(P)-bd_dom_sf"/>
</dbReference>
<reference evidence="3" key="1">
    <citation type="journal article" date="2019" name="Int. J. Syst. Evol. Microbiol.">
        <title>The Global Catalogue of Microorganisms (GCM) 10K type strain sequencing project: providing services to taxonomists for standard genome sequencing and annotation.</title>
        <authorList>
            <consortium name="The Broad Institute Genomics Platform"/>
            <consortium name="The Broad Institute Genome Sequencing Center for Infectious Disease"/>
            <person name="Wu L."/>
            <person name="Ma J."/>
        </authorList>
    </citation>
    <scope>NUCLEOTIDE SEQUENCE [LARGE SCALE GENOMIC DNA]</scope>
    <source>
        <strain evidence="3">CGMCC 1.12477</strain>
    </source>
</reference>
<keyword evidence="3" id="KW-1185">Reference proteome</keyword>
<evidence type="ECO:0000259" key="1">
    <source>
        <dbReference type="Pfam" id="PF01370"/>
    </source>
</evidence>
<feature type="domain" description="NAD-dependent epimerase/dehydratase" evidence="1">
    <location>
        <begin position="76"/>
        <end position="159"/>
    </location>
</feature>
<dbReference type="RefSeq" id="WP_379918934.1">
    <property type="nucleotide sequence ID" value="NZ_JBHUDD010000160.1"/>
</dbReference>
<dbReference type="EMBL" id="JBHUDD010000160">
    <property type="protein sequence ID" value="MFD1511588.1"/>
    <property type="molecule type" value="Genomic_DNA"/>
</dbReference>